<feature type="domain" description="DUF7305" evidence="1">
    <location>
        <begin position="251"/>
        <end position="460"/>
    </location>
</feature>
<dbReference type="Pfam" id="PF23981">
    <property type="entry name" value="DUF7305"/>
    <property type="match status" value="1"/>
</dbReference>
<evidence type="ECO:0000313" key="2">
    <source>
        <dbReference type="EMBL" id="MXV62174.1"/>
    </source>
</evidence>
<dbReference type="InterPro" id="IPR055729">
    <property type="entry name" value="DUF7305"/>
</dbReference>
<gene>
    <name evidence="2" type="ORF">GS429_08895</name>
</gene>
<organism evidence="2 3">
    <name type="scientific">Natronorubrum halalkaliphilum</name>
    <dbReference type="NCBI Taxonomy" id="2691917"/>
    <lineage>
        <taxon>Archaea</taxon>
        <taxon>Methanobacteriati</taxon>
        <taxon>Methanobacteriota</taxon>
        <taxon>Stenosarchaea group</taxon>
        <taxon>Halobacteria</taxon>
        <taxon>Halobacteriales</taxon>
        <taxon>Natrialbaceae</taxon>
        <taxon>Natronorubrum</taxon>
    </lineage>
</organism>
<reference evidence="2 3" key="1">
    <citation type="submission" date="2020-01" db="EMBL/GenBank/DDBJ databases">
        <title>Natronorubrum sp. JWXQ-INN 674 isolated from Inner Mongolia Autonomous Region of China.</title>
        <authorList>
            <person name="Xue Q."/>
        </authorList>
    </citation>
    <scope>NUCLEOTIDE SEQUENCE [LARGE SCALE GENOMIC DNA]</scope>
    <source>
        <strain evidence="2 3">JWXQ-INN-674</strain>
    </source>
</reference>
<dbReference type="Proteomes" id="UP000434101">
    <property type="component" value="Unassembled WGS sequence"/>
</dbReference>
<dbReference type="EMBL" id="WUYX01000028">
    <property type="protein sequence ID" value="MXV62174.1"/>
    <property type="molecule type" value="Genomic_DNA"/>
</dbReference>
<proteinExistence type="predicted"/>
<evidence type="ECO:0000259" key="1">
    <source>
        <dbReference type="Pfam" id="PF23981"/>
    </source>
</evidence>
<dbReference type="InterPro" id="IPR055713">
    <property type="entry name" value="DUF7289"/>
</dbReference>
<protein>
    <recommendedName>
        <fullName evidence="1">DUF7305 domain-containing protein</fullName>
    </recommendedName>
</protein>
<name>A0A6B0VKT5_9EURY</name>
<comment type="caution">
    <text evidence="2">The sequence shown here is derived from an EMBL/GenBank/DDBJ whole genome shotgun (WGS) entry which is preliminary data.</text>
</comment>
<sequence length="491" mass="53114">MGLVLLIGMVAVGSAGIFLVAGETIGDVEQETENERISQSFVELRQSLDGVSAGPDTSGNINLDAGKSGAIAKDETGYMKVESEGLDEDINLTFGTVEYVSDDGTKIAYEAGGVFRETGYETRVVSSPNIQYDLETETLSLPVLTVTGDEQLGSGDISMAHNETTTYAESSVVENESVDITIRSEYWRGWVTFFEQQAGDTTVRDIEQLDGDAAKVTVRVGYLEFDEAFEGSMVLPEGEANISSGGGGSYDDDEIVSGSIQELDPIINEMLEDENVPENRIDPIDGSESAFENGTYFTESVHLDNGNVEFDVSEGNITLLVNESVKLEHGNRILVTGTEDNPENSLKIYVREDLHAKGDLCVDPCGKEEDGEVSAENLQIYGTSEMHGMFGSGQEAYLEGILYAPIEGEFDEENKFANSNACRDVQICFQSNTGSDGSIAASSIGLQGGPEIAHDPELTDADIDLYPEEYALPPQLTFLNVAHHELEVRNQ</sequence>
<accession>A0A6B0VKT5</accession>
<keyword evidence="3" id="KW-1185">Reference proteome</keyword>
<dbReference type="Pfam" id="PF23960">
    <property type="entry name" value="DUF7289"/>
    <property type="match status" value="1"/>
</dbReference>
<dbReference type="OrthoDB" id="148042at2157"/>
<evidence type="ECO:0000313" key="3">
    <source>
        <dbReference type="Proteomes" id="UP000434101"/>
    </source>
</evidence>
<dbReference type="AlphaFoldDB" id="A0A6B0VKT5"/>